<accession>A0A6F9DAH6</accession>
<evidence type="ECO:0000256" key="2">
    <source>
        <dbReference type="ARBA" id="ARBA00022729"/>
    </source>
</evidence>
<comment type="similarity">
    <text evidence="1">Belongs to the canopy family.</text>
</comment>
<dbReference type="InterPro" id="IPR021852">
    <property type="entry name" value="DUF3456"/>
</dbReference>
<proteinExistence type="evidence at transcript level"/>
<evidence type="ECO:0000259" key="5">
    <source>
        <dbReference type="Pfam" id="PF11938"/>
    </source>
</evidence>
<dbReference type="EMBL" id="LR784063">
    <property type="protein sequence ID" value="CAB3232335.1"/>
    <property type="molecule type" value="mRNA"/>
</dbReference>
<name>A0A6F9DAH6_9ASCI</name>
<feature type="region of interest" description="Disordered" evidence="3">
    <location>
        <begin position="191"/>
        <end position="255"/>
    </location>
</feature>
<feature type="compositionally biased region" description="Basic residues" evidence="3">
    <location>
        <begin position="212"/>
        <end position="233"/>
    </location>
</feature>
<protein>
    <submittedName>
        <fullName evidence="6">Protein canopy 4-like</fullName>
    </submittedName>
</protein>
<evidence type="ECO:0000313" key="6">
    <source>
        <dbReference type="EMBL" id="CAB3232335.1"/>
    </source>
</evidence>
<feature type="compositionally biased region" description="Basic and acidic residues" evidence="3">
    <location>
        <begin position="196"/>
        <end position="211"/>
    </location>
</feature>
<keyword evidence="2 4" id="KW-0732">Signal</keyword>
<dbReference type="PANTHER" id="PTHR15382">
    <property type="entry name" value="CTG4A-RELATED"/>
    <property type="match status" value="1"/>
</dbReference>
<evidence type="ECO:0000256" key="1">
    <source>
        <dbReference type="ARBA" id="ARBA00007285"/>
    </source>
</evidence>
<organism evidence="6">
    <name type="scientific">Phallusia mammillata</name>
    <dbReference type="NCBI Taxonomy" id="59560"/>
    <lineage>
        <taxon>Eukaryota</taxon>
        <taxon>Metazoa</taxon>
        <taxon>Chordata</taxon>
        <taxon>Tunicata</taxon>
        <taxon>Ascidiacea</taxon>
        <taxon>Phlebobranchia</taxon>
        <taxon>Ascidiidae</taxon>
        <taxon>Phallusia</taxon>
    </lineage>
</organism>
<sequence>MVTTYILGTLLLLCHRSLADNYLLEEPTSCEVCKYFVVELQDRLDQSAKSKEILRTGHGLDTRNRKEFAYKTSELRLVEAMDGICDKILEYNMHKERTGSLRFSKGQSETMQTLHGLVDKGVKVDLGIPYDLWDEPSVEVTIMKKQCERMLEQHEEAIEEWYFHHQNSKQLTDHLCRSIVLGKNNQSCLDETWTGNEKKYNDDEGVEENKKSKSKKKKKKQKTKSKKNDKKKLKGDTESDSDNSDSEQNTKKDEL</sequence>
<dbReference type="AlphaFoldDB" id="A0A6F9DAH6"/>
<evidence type="ECO:0000256" key="3">
    <source>
        <dbReference type="SAM" id="MobiDB-lite"/>
    </source>
</evidence>
<feature type="domain" description="DUF3456" evidence="5">
    <location>
        <begin position="30"/>
        <end position="179"/>
    </location>
</feature>
<gene>
    <name evidence="6" type="primary">Cnpy4</name>
</gene>
<feature type="chain" id="PRO_5026093874" evidence="4">
    <location>
        <begin position="20"/>
        <end position="255"/>
    </location>
</feature>
<dbReference type="Pfam" id="PF11938">
    <property type="entry name" value="DUF3456"/>
    <property type="match status" value="1"/>
</dbReference>
<dbReference type="PANTHER" id="PTHR15382:SF8">
    <property type="entry name" value="CANOPY B"/>
    <property type="match status" value="1"/>
</dbReference>
<feature type="signal peptide" evidence="4">
    <location>
        <begin position="1"/>
        <end position="19"/>
    </location>
</feature>
<reference evidence="6" key="1">
    <citation type="submission" date="2020-04" db="EMBL/GenBank/DDBJ databases">
        <authorList>
            <person name="Neveu A P."/>
        </authorList>
    </citation>
    <scope>NUCLEOTIDE SEQUENCE</scope>
    <source>
        <tissue evidence="6">Whole embryo</tissue>
    </source>
</reference>
<evidence type="ECO:0000256" key="4">
    <source>
        <dbReference type="SAM" id="SignalP"/>
    </source>
</evidence>